<comment type="caution">
    <text evidence="2">The sequence shown here is derived from an EMBL/GenBank/DDBJ whole genome shotgun (WGS) entry which is preliminary data.</text>
</comment>
<evidence type="ECO:0000256" key="1">
    <source>
        <dbReference type="SAM" id="SignalP"/>
    </source>
</evidence>
<accession>A0AAN5IBW0</accession>
<dbReference type="EMBL" id="BTRK01000006">
    <property type="protein sequence ID" value="GMR58964.1"/>
    <property type="molecule type" value="Genomic_DNA"/>
</dbReference>
<feature type="chain" id="PRO_5043005487" description="CC domain-containing protein" evidence="1">
    <location>
        <begin position="40"/>
        <end position="102"/>
    </location>
</feature>
<dbReference type="AlphaFoldDB" id="A0AAN5IBW0"/>
<feature type="signal peptide" evidence="1">
    <location>
        <begin position="1"/>
        <end position="39"/>
    </location>
</feature>
<proteinExistence type="predicted"/>
<dbReference type="Proteomes" id="UP001328107">
    <property type="component" value="Unassembled WGS sequence"/>
</dbReference>
<evidence type="ECO:0000313" key="3">
    <source>
        <dbReference type="Proteomes" id="UP001328107"/>
    </source>
</evidence>
<protein>
    <recommendedName>
        <fullName evidence="4">CC domain-containing protein</fullName>
    </recommendedName>
</protein>
<organism evidence="2 3">
    <name type="scientific">Pristionchus mayeri</name>
    <dbReference type="NCBI Taxonomy" id="1317129"/>
    <lineage>
        <taxon>Eukaryota</taxon>
        <taxon>Metazoa</taxon>
        <taxon>Ecdysozoa</taxon>
        <taxon>Nematoda</taxon>
        <taxon>Chromadorea</taxon>
        <taxon>Rhabditida</taxon>
        <taxon>Rhabditina</taxon>
        <taxon>Diplogasteromorpha</taxon>
        <taxon>Diplogasteroidea</taxon>
        <taxon>Neodiplogasteridae</taxon>
        <taxon>Pristionchus</taxon>
    </lineage>
</organism>
<evidence type="ECO:0008006" key="4">
    <source>
        <dbReference type="Google" id="ProtNLM"/>
    </source>
</evidence>
<keyword evidence="3" id="KW-1185">Reference proteome</keyword>
<reference evidence="3" key="1">
    <citation type="submission" date="2022-10" db="EMBL/GenBank/DDBJ databases">
        <title>Genome assembly of Pristionchus species.</title>
        <authorList>
            <person name="Yoshida K."/>
            <person name="Sommer R.J."/>
        </authorList>
    </citation>
    <scope>NUCLEOTIDE SEQUENCE [LARGE SCALE GENOMIC DNA]</scope>
    <source>
        <strain evidence="3">RS5460</strain>
    </source>
</reference>
<keyword evidence="1" id="KW-0732">Signal</keyword>
<evidence type="ECO:0000313" key="2">
    <source>
        <dbReference type="EMBL" id="GMR58964.1"/>
    </source>
</evidence>
<sequence>MHLCILAFVSTCSTRNIRIAARIMYSVIFLSCLLVSSLAGPTQSVGAIGSCLAGMCPPGYDCVSDSCIVRRTKRAAICQKPIGECLDGLCPSGYACDGVHCC</sequence>
<name>A0AAN5IBW0_9BILA</name>
<gene>
    <name evidence="2" type="ORF">PMAYCL1PPCAC_29159</name>
</gene>